<name>A0A3N9TGU0_9VIBR</name>
<dbReference type="OrthoDB" id="9812260at2"/>
<dbReference type="PROSITE" id="PS50113">
    <property type="entry name" value="PAC"/>
    <property type="match status" value="1"/>
</dbReference>
<evidence type="ECO:0000256" key="1">
    <source>
        <dbReference type="ARBA" id="ARBA00001946"/>
    </source>
</evidence>
<dbReference type="Pfam" id="PF01590">
    <property type="entry name" value="GAF"/>
    <property type="match status" value="1"/>
</dbReference>
<organism evidence="5 6">
    <name type="scientific">Vibrio viridaestus</name>
    <dbReference type="NCBI Taxonomy" id="2487322"/>
    <lineage>
        <taxon>Bacteria</taxon>
        <taxon>Pseudomonadati</taxon>
        <taxon>Pseudomonadota</taxon>
        <taxon>Gammaproteobacteria</taxon>
        <taxon>Vibrionales</taxon>
        <taxon>Vibrionaceae</taxon>
        <taxon>Vibrio</taxon>
    </lineage>
</organism>
<dbReference type="SUPFAM" id="SSF55781">
    <property type="entry name" value="GAF domain-like"/>
    <property type="match status" value="1"/>
</dbReference>
<dbReference type="SUPFAM" id="SSF55785">
    <property type="entry name" value="PYP-like sensor domain (PAS domain)"/>
    <property type="match status" value="2"/>
</dbReference>
<protein>
    <submittedName>
        <fullName evidence="5">Diguanylate cyclase</fullName>
    </submittedName>
</protein>
<dbReference type="SUPFAM" id="SSF55073">
    <property type="entry name" value="Nucleotide cyclase"/>
    <property type="match status" value="1"/>
</dbReference>
<dbReference type="Gene3D" id="3.30.70.270">
    <property type="match status" value="1"/>
</dbReference>
<feature type="domain" description="PAC" evidence="3">
    <location>
        <begin position="264"/>
        <end position="315"/>
    </location>
</feature>
<evidence type="ECO:0000313" key="5">
    <source>
        <dbReference type="EMBL" id="RQW62685.1"/>
    </source>
</evidence>
<evidence type="ECO:0000259" key="4">
    <source>
        <dbReference type="PROSITE" id="PS50887"/>
    </source>
</evidence>
<dbReference type="InterPro" id="IPR035965">
    <property type="entry name" value="PAS-like_dom_sf"/>
</dbReference>
<evidence type="ECO:0000259" key="3">
    <source>
        <dbReference type="PROSITE" id="PS50113"/>
    </source>
</evidence>
<dbReference type="FunFam" id="3.30.70.270:FF:000001">
    <property type="entry name" value="Diguanylate cyclase domain protein"/>
    <property type="match status" value="1"/>
</dbReference>
<comment type="caution">
    <text evidence="5">The sequence shown here is derived from an EMBL/GenBank/DDBJ whole genome shotgun (WGS) entry which is preliminary data.</text>
</comment>
<feature type="domain" description="PAS" evidence="2">
    <location>
        <begin position="323"/>
        <end position="375"/>
    </location>
</feature>
<dbReference type="InterPro" id="IPR000014">
    <property type="entry name" value="PAS"/>
</dbReference>
<dbReference type="Proteomes" id="UP000281112">
    <property type="component" value="Unassembled WGS sequence"/>
</dbReference>
<dbReference type="Pfam" id="PF08447">
    <property type="entry name" value="PAS_3"/>
    <property type="match status" value="1"/>
</dbReference>
<dbReference type="PROSITE" id="PS50887">
    <property type="entry name" value="GGDEF"/>
    <property type="match status" value="1"/>
</dbReference>
<dbReference type="Pfam" id="PF00990">
    <property type="entry name" value="GGDEF"/>
    <property type="match status" value="1"/>
</dbReference>
<sequence>MGDDFIVKESILSSSYDHAVTQLKKNRVDHLPELDTLIQIVADFFHCACVGLSLSDDSTKECPQNLIASIGMKEKSITTPFSFCRFVYEQRKLVTISDALEDDHFMQNEYLVQKGIHFCAGCPIELSDGDIIGALCIFDTSSKEMGVYEKQQLHNFSQVVGGLLRSNINLIISQMAIEEMEKERQLSSRQQALFEEVAKVSGVGGWEFDVESNELFWTKQTREIVGVNTDFKPTLDAGFSFFAPEAREIIEDTVNNALSSNGIWASELPFINAQGKHMWVKTTGLGIYENGELCRLIGAFQDVSDRKLIEQKMSENERLILSKNKELSAILNHIPQGVAVYDSNGRLKYWNNQHVKIYEKSPDQIYIRQHFVEFLMMYCEHENSDIGPEQLMLSMNQAFEHDTTLRHLFYLKSGKIVEALYSKLPDDGWICTSEDITEQEKSREKIHYAAHHDILTGLANRSLFNDYVDTLSDSLADTQQHILMLIDLDHFKAVNDTYGHSIGDSVLKDVAQRLTSSVRETDLVCRLGGDEFAIILSGQDNLMSIATKMAKRIVELVSMPYSIGDNLEVKIGVSIGLSEIDKQDIKLNEALKQADKALYTVKREGRNNYLFY</sequence>
<dbReference type="InterPro" id="IPR029016">
    <property type="entry name" value="GAF-like_dom_sf"/>
</dbReference>
<dbReference type="NCBIfam" id="TIGR00254">
    <property type="entry name" value="GGDEF"/>
    <property type="match status" value="1"/>
</dbReference>
<dbReference type="PANTHER" id="PTHR44757">
    <property type="entry name" value="DIGUANYLATE CYCLASE DGCP"/>
    <property type="match status" value="1"/>
</dbReference>
<dbReference type="InterPro" id="IPR029787">
    <property type="entry name" value="Nucleotide_cyclase"/>
</dbReference>
<dbReference type="Gene3D" id="3.30.450.40">
    <property type="match status" value="1"/>
</dbReference>
<dbReference type="Pfam" id="PF12860">
    <property type="entry name" value="PAS_7"/>
    <property type="match status" value="1"/>
</dbReference>
<dbReference type="GO" id="GO:0003824">
    <property type="term" value="F:catalytic activity"/>
    <property type="evidence" value="ECO:0007669"/>
    <property type="project" value="UniProtKB-ARBA"/>
</dbReference>
<dbReference type="CDD" id="cd01949">
    <property type="entry name" value="GGDEF"/>
    <property type="match status" value="1"/>
</dbReference>
<dbReference type="Gene3D" id="3.30.450.20">
    <property type="entry name" value="PAS domain"/>
    <property type="match status" value="2"/>
</dbReference>
<dbReference type="InterPro" id="IPR013655">
    <property type="entry name" value="PAS_fold_3"/>
</dbReference>
<dbReference type="InterPro" id="IPR003018">
    <property type="entry name" value="GAF"/>
</dbReference>
<dbReference type="InterPro" id="IPR000160">
    <property type="entry name" value="GGDEF_dom"/>
</dbReference>
<accession>A0A3N9TGU0</accession>
<evidence type="ECO:0000259" key="2">
    <source>
        <dbReference type="PROSITE" id="PS50112"/>
    </source>
</evidence>
<reference evidence="5 6" key="1">
    <citation type="submission" date="2018-11" db="EMBL/GenBank/DDBJ databases">
        <title>Vibrio LJC006 sp. nov., isolated from seawater during the bloom of the enteromorpha.</title>
        <authorList>
            <person name="Liang J."/>
        </authorList>
    </citation>
    <scope>NUCLEOTIDE SEQUENCE [LARGE SCALE GENOMIC DNA]</scope>
    <source>
        <strain evidence="5 6">LJC006</strain>
    </source>
</reference>
<dbReference type="SMART" id="SM00267">
    <property type="entry name" value="GGDEF"/>
    <property type="match status" value="1"/>
</dbReference>
<gene>
    <name evidence="5" type="ORF">EES38_13240</name>
</gene>
<proteinExistence type="predicted"/>
<feature type="domain" description="GGDEF" evidence="4">
    <location>
        <begin position="479"/>
        <end position="612"/>
    </location>
</feature>
<dbReference type="PANTHER" id="PTHR44757:SF2">
    <property type="entry name" value="BIOFILM ARCHITECTURE MAINTENANCE PROTEIN MBAA"/>
    <property type="match status" value="1"/>
</dbReference>
<dbReference type="AlphaFoldDB" id="A0A3N9TGU0"/>
<dbReference type="PROSITE" id="PS50112">
    <property type="entry name" value="PAS"/>
    <property type="match status" value="1"/>
</dbReference>
<dbReference type="EMBL" id="RJVQ01000005">
    <property type="protein sequence ID" value="RQW62685.1"/>
    <property type="molecule type" value="Genomic_DNA"/>
</dbReference>
<dbReference type="InterPro" id="IPR052155">
    <property type="entry name" value="Biofilm_reg_signaling"/>
</dbReference>
<keyword evidence="6" id="KW-1185">Reference proteome</keyword>
<evidence type="ECO:0000313" key="6">
    <source>
        <dbReference type="Proteomes" id="UP000281112"/>
    </source>
</evidence>
<dbReference type="InterPro" id="IPR000700">
    <property type="entry name" value="PAS-assoc_C"/>
</dbReference>
<dbReference type="InterPro" id="IPR043128">
    <property type="entry name" value="Rev_trsase/Diguanyl_cyclase"/>
</dbReference>
<comment type="cofactor">
    <cofactor evidence="1">
        <name>Mg(2+)</name>
        <dbReference type="ChEBI" id="CHEBI:18420"/>
    </cofactor>
</comment>